<dbReference type="EMBL" id="CADEHS020000009">
    <property type="protein sequence ID" value="CAG9945444.1"/>
    <property type="molecule type" value="Genomic_DNA"/>
</dbReference>
<organism evidence="1 2">
    <name type="scientific">Clonostachys rosea f. rosea IK726</name>
    <dbReference type="NCBI Taxonomy" id="1349383"/>
    <lineage>
        <taxon>Eukaryota</taxon>
        <taxon>Fungi</taxon>
        <taxon>Dikarya</taxon>
        <taxon>Ascomycota</taxon>
        <taxon>Pezizomycotina</taxon>
        <taxon>Sordariomycetes</taxon>
        <taxon>Hypocreomycetidae</taxon>
        <taxon>Hypocreales</taxon>
        <taxon>Bionectriaceae</taxon>
        <taxon>Clonostachys</taxon>
    </lineage>
</organism>
<comment type="caution">
    <text evidence="1">The sequence shown here is derived from an EMBL/GenBank/DDBJ whole genome shotgun (WGS) entry which is preliminary data.</text>
</comment>
<accession>A0ACA9TWZ5</accession>
<sequence length="183" mass="19301">MSNIKQEDKKPPQVTFEGTTPDPTSESKEATAHVESASQIVDERCRPEQARTMAHEEVAGSDLSARLSIEHEEAKPDLCSDQQPSVTSELPSAVFRGVTLLRSPTSPSYYPSSPPGSPWNGPNSPAYSPNSPNLSQTSPPYSPSSPPYHAPGSPSLPSPPQYGGGGYSPSSQPTARGSPTPDS</sequence>
<protein>
    <submittedName>
        <fullName evidence="1">Uncharacterized protein</fullName>
    </submittedName>
</protein>
<evidence type="ECO:0000313" key="1">
    <source>
        <dbReference type="EMBL" id="CAG9945444.1"/>
    </source>
</evidence>
<gene>
    <name evidence="1" type="ORF">CRV2_00012181</name>
</gene>
<proteinExistence type="predicted"/>
<reference evidence="1" key="2">
    <citation type="submission" date="2021-10" db="EMBL/GenBank/DDBJ databases">
        <authorList>
            <person name="Piombo E."/>
        </authorList>
    </citation>
    <scope>NUCLEOTIDE SEQUENCE</scope>
</reference>
<keyword evidence="2" id="KW-1185">Reference proteome</keyword>
<evidence type="ECO:0000313" key="2">
    <source>
        <dbReference type="Proteomes" id="UP000836387"/>
    </source>
</evidence>
<reference evidence="1" key="1">
    <citation type="submission" date="2020-04" db="EMBL/GenBank/DDBJ databases">
        <authorList>
            <person name="Broberg M."/>
        </authorList>
    </citation>
    <scope>NUCLEOTIDE SEQUENCE</scope>
</reference>
<name>A0ACA9TWZ5_BIOOC</name>
<dbReference type="Proteomes" id="UP000836387">
    <property type="component" value="Unassembled WGS sequence"/>
</dbReference>